<feature type="compositionally biased region" description="Polar residues" evidence="1">
    <location>
        <begin position="1"/>
        <end position="11"/>
    </location>
</feature>
<accession>A0A3P6GGU7</accession>
<name>A0A3P6GGU7_BRAOL</name>
<evidence type="ECO:0000256" key="1">
    <source>
        <dbReference type="SAM" id="MobiDB-lite"/>
    </source>
</evidence>
<dbReference type="EMBL" id="LR031880">
    <property type="protein sequence ID" value="VDD64760.1"/>
    <property type="molecule type" value="Genomic_DNA"/>
</dbReference>
<reference evidence="2" key="1">
    <citation type="submission" date="2018-11" db="EMBL/GenBank/DDBJ databases">
        <authorList>
            <consortium name="Genoscope - CEA"/>
            <person name="William W."/>
        </authorList>
    </citation>
    <scope>NUCLEOTIDE SEQUENCE</scope>
</reference>
<feature type="compositionally biased region" description="Basic and acidic residues" evidence="1">
    <location>
        <begin position="12"/>
        <end position="26"/>
    </location>
</feature>
<dbReference type="AlphaFoldDB" id="A0A3P6GGU7"/>
<feature type="region of interest" description="Disordered" evidence="1">
    <location>
        <begin position="1"/>
        <end position="43"/>
    </location>
</feature>
<gene>
    <name evidence="2" type="ORF">BOLC6T40213H</name>
</gene>
<protein>
    <submittedName>
        <fullName evidence="2">Uncharacterized protein</fullName>
    </submittedName>
</protein>
<proteinExistence type="predicted"/>
<sequence length="83" mass="9185">MENKVSSLSHTSETHNDNQNEHRDAEPPGGSRPRRGAVGPVADKYAGATNHVARVCWVHKNKCVVQEEEQDEEEIIKPGLLLS</sequence>
<organism evidence="2">
    <name type="scientific">Brassica oleracea</name>
    <name type="common">Wild cabbage</name>
    <dbReference type="NCBI Taxonomy" id="3712"/>
    <lineage>
        <taxon>Eukaryota</taxon>
        <taxon>Viridiplantae</taxon>
        <taxon>Streptophyta</taxon>
        <taxon>Embryophyta</taxon>
        <taxon>Tracheophyta</taxon>
        <taxon>Spermatophyta</taxon>
        <taxon>Magnoliopsida</taxon>
        <taxon>eudicotyledons</taxon>
        <taxon>Gunneridae</taxon>
        <taxon>Pentapetalae</taxon>
        <taxon>rosids</taxon>
        <taxon>malvids</taxon>
        <taxon>Brassicales</taxon>
        <taxon>Brassicaceae</taxon>
        <taxon>Brassiceae</taxon>
        <taxon>Brassica</taxon>
    </lineage>
</organism>
<evidence type="ECO:0000313" key="2">
    <source>
        <dbReference type="EMBL" id="VDD64760.1"/>
    </source>
</evidence>